<evidence type="ECO:0000313" key="6">
    <source>
        <dbReference type="Proteomes" id="UP000229385"/>
    </source>
</evidence>
<organism evidence="5 6">
    <name type="scientific">Candidatus Uhrbacteria bacterium CG_4_9_14_3_um_filter_50_9</name>
    <dbReference type="NCBI Taxonomy" id="1975035"/>
    <lineage>
        <taxon>Bacteria</taxon>
        <taxon>Candidatus Uhriibacteriota</taxon>
    </lineage>
</organism>
<accession>A0A2M7XBV6</accession>
<dbReference type="GO" id="GO:0003824">
    <property type="term" value="F:catalytic activity"/>
    <property type="evidence" value="ECO:0007669"/>
    <property type="project" value="InterPro"/>
</dbReference>
<reference evidence="6" key="1">
    <citation type="submission" date="2017-09" db="EMBL/GenBank/DDBJ databases">
        <title>Depth-based differentiation of microbial function through sediment-hosted aquifers and enrichment of novel symbionts in the deep terrestrial subsurface.</title>
        <authorList>
            <person name="Probst A.J."/>
            <person name="Ladd B."/>
            <person name="Jarett J.K."/>
            <person name="Geller-Mcgrath D.E."/>
            <person name="Sieber C.M.K."/>
            <person name="Emerson J.B."/>
            <person name="Anantharaman K."/>
            <person name="Thomas B.C."/>
            <person name="Malmstrom R."/>
            <person name="Stieglmeier M."/>
            <person name="Klingl A."/>
            <person name="Woyke T."/>
            <person name="Ryan C.M."/>
            <person name="Banfield J.F."/>
        </authorList>
    </citation>
    <scope>NUCLEOTIDE SEQUENCE [LARGE SCALE GENOMIC DNA]</scope>
</reference>
<evidence type="ECO:0000313" key="5">
    <source>
        <dbReference type="EMBL" id="PJA45381.1"/>
    </source>
</evidence>
<evidence type="ECO:0000256" key="2">
    <source>
        <dbReference type="PIRSR" id="PIRSR601310-3"/>
    </source>
</evidence>
<dbReference type="PANTHER" id="PTHR46648">
    <property type="entry name" value="HIT FAMILY PROTEIN 1"/>
    <property type="match status" value="1"/>
</dbReference>
<dbReference type="PROSITE" id="PS51084">
    <property type="entry name" value="HIT_2"/>
    <property type="match status" value="1"/>
</dbReference>
<dbReference type="PROSITE" id="PS00892">
    <property type="entry name" value="HIT_1"/>
    <property type="match status" value="1"/>
</dbReference>
<gene>
    <name evidence="5" type="ORF">CO174_03600</name>
</gene>
<sequence>MEDCIFCKIVSGEMPCHKLYEDHRVIALLDIFPTTKGHTLLVQKEHEQDVLHSSEENAQALLTTARSLAPTIMKTVHATDINVIFNVGANAGQTIFHTHMHIIPRYAGDGLETWPQGETDHEAFKKLAEEIKGNV</sequence>
<dbReference type="InterPro" id="IPR019808">
    <property type="entry name" value="Histidine_triad_CS"/>
</dbReference>
<proteinExistence type="predicted"/>
<dbReference type="PRINTS" id="PR00332">
    <property type="entry name" value="HISTRIAD"/>
</dbReference>
<evidence type="ECO:0000256" key="1">
    <source>
        <dbReference type="PIRSR" id="PIRSR601310-1"/>
    </source>
</evidence>
<feature type="active site" description="Tele-AMP-histidine intermediate" evidence="1">
    <location>
        <position position="99"/>
    </location>
</feature>
<dbReference type="GO" id="GO:0009117">
    <property type="term" value="P:nucleotide metabolic process"/>
    <property type="evidence" value="ECO:0007669"/>
    <property type="project" value="TreeGrafter"/>
</dbReference>
<dbReference type="InterPro" id="IPR001310">
    <property type="entry name" value="Histidine_triad_HIT"/>
</dbReference>
<comment type="caution">
    <text evidence="5">The sequence shown here is derived from an EMBL/GenBank/DDBJ whole genome shotgun (WGS) entry which is preliminary data.</text>
</comment>
<dbReference type="AlphaFoldDB" id="A0A2M7XBV6"/>
<dbReference type="PANTHER" id="PTHR46648:SF1">
    <property type="entry name" value="ADENOSINE 5'-MONOPHOSPHORAMIDASE HNT1"/>
    <property type="match status" value="1"/>
</dbReference>
<dbReference type="EMBL" id="PFWU01000042">
    <property type="protein sequence ID" value="PJA45381.1"/>
    <property type="molecule type" value="Genomic_DNA"/>
</dbReference>
<dbReference type="Gene3D" id="3.30.428.10">
    <property type="entry name" value="HIT-like"/>
    <property type="match status" value="1"/>
</dbReference>
<protein>
    <submittedName>
        <fullName evidence="5">HIT family protein</fullName>
    </submittedName>
</protein>
<dbReference type="InterPro" id="IPR011146">
    <property type="entry name" value="HIT-like"/>
</dbReference>
<dbReference type="InterPro" id="IPR036265">
    <property type="entry name" value="HIT-like_sf"/>
</dbReference>
<dbReference type="Pfam" id="PF01230">
    <property type="entry name" value="HIT"/>
    <property type="match status" value="1"/>
</dbReference>
<name>A0A2M7XBV6_9BACT</name>
<evidence type="ECO:0000259" key="4">
    <source>
        <dbReference type="PROSITE" id="PS51084"/>
    </source>
</evidence>
<feature type="short sequence motif" description="Histidine triad motif" evidence="2 3">
    <location>
        <begin position="97"/>
        <end position="101"/>
    </location>
</feature>
<dbReference type="Proteomes" id="UP000229385">
    <property type="component" value="Unassembled WGS sequence"/>
</dbReference>
<feature type="domain" description="HIT" evidence="4">
    <location>
        <begin position="5"/>
        <end position="112"/>
    </location>
</feature>
<evidence type="ECO:0000256" key="3">
    <source>
        <dbReference type="PROSITE-ProRule" id="PRU00464"/>
    </source>
</evidence>
<dbReference type="SUPFAM" id="SSF54197">
    <property type="entry name" value="HIT-like"/>
    <property type="match status" value="1"/>
</dbReference>